<dbReference type="RefSeq" id="WP_344457054.1">
    <property type="nucleotide sequence ID" value="NZ_BAAATZ010000034.1"/>
</dbReference>
<evidence type="ECO:0000256" key="1">
    <source>
        <dbReference type="SAM" id="SignalP"/>
    </source>
</evidence>
<dbReference type="EMBL" id="BAAATZ010000034">
    <property type="protein sequence ID" value="GAA2737476.1"/>
    <property type="molecule type" value="Genomic_DNA"/>
</dbReference>
<feature type="signal peptide" evidence="1">
    <location>
        <begin position="1"/>
        <end position="28"/>
    </location>
</feature>
<keyword evidence="1" id="KW-0732">Signal</keyword>
<comment type="caution">
    <text evidence="2">The sequence shown here is derived from an EMBL/GenBank/DDBJ whole genome shotgun (WGS) entry which is preliminary data.</text>
</comment>
<proteinExistence type="predicted"/>
<sequence>MFSLSARLMLAAAVAAGGVLAVPASASAAPKSCLVGKWKLTKYKMNSNVGGEVITSQGGGGTKLTVTKKSVKFDFAGSEKVVIKGKKPGGKAYRMAESYKKGLTFKSSFKGAKKGSLLLKAKSATGKATVTTLIGGKPISTIKVANYHRSGEVNPFIPVFAQFSCTSKMMSLLMEADGPDGAMASEFYYTRR</sequence>
<reference evidence="3" key="1">
    <citation type="journal article" date="2019" name="Int. J. Syst. Evol. Microbiol.">
        <title>The Global Catalogue of Microorganisms (GCM) 10K type strain sequencing project: providing services to taxonomists for standard genome sequencing and annotation.</title>
        <authorList>
            <consortium name="The Broad Institute Genomics Platform"/>
            <consortium name="The Broad Institute Genome Sequencing Center for Infectious Disease"/>
            <person name="Wu L."/>
            <person name="Ma J."/>
        </authorList>
    </citation>
    <scope>NUCLEOTIDE SEQUENCE [LARGE SCALE GENOMIC DNA]</scope>
    <source>
        <strain evidence="3">JCM 8201</strain>
    </source>
</reference>
<feature type="chain" id="PRO_5047324067" evidence="1">
    <location>
        <begin position="29"/>
        <end position="192"/>
    </location>
</feature>
<organism evidence="2 3">
    <name type="scientific">Actinocorallia aurantiaca</name>
    <dbReference type="NCBI Taxonomy" id="46204"/>
    <lineage>
        <taxon>Bacteria</taxon>
        <taxon>Bacillati</taxon>
        <taxon>Actinomycetota</taxon>
        <taxon>Actinomycetes</taxon>
        <taxon>Streptosporangiales</taxon>
        <taxon>Thermomonosporaceae</taxon>
        <taxon>Actinocorallia</taxon>
    </lineage>
</organism>
<evidence type="ECO:0000313" key="2">
    <source>
        <dbReference type="EMBL" id="GAA2737476.1"/>
    </source>
</evidence>
<dbReference type="Proteomes" id="UP001501842">
    <property type="component" value="Unassembled WGS sequence"/>
</dbReference>
<gene>
    <name evidence="2" type="ORF">GCM10010439_67750</name>
</gene>
<keyword evidence="3" id="KW-1185">Reference proteome</keyword>
<name>A0ABP6H841_9ACTN</name>
<accession>A0ABP6H841</accession>
<evidence type="ECO:0000313" key="3">
    <source>
        <dbReference type="Proteomes" id="UP001501842"/>
    </source>
</evidence>
<protein>
    <submittedName>
        <fullName evidence="2">Uncharacterized protein</fullName>
    </submittedName>
</protein>